<feature type="region of interest" description="Disordered" evidence="2">
    <location>
        <begin position="3577"/>
        <end position="3602"/>
    </location>
</feature>
<keyword evidence="3" id="KW-0472">Membrane</keyword>
<dbReference type="VEuPathDB" id="PiroplasmaDB:BBOV_III011390"/>
<dbReference type="GO" id="GO:0006623">
    <property type="term" value="P:protein targeting to vacuole"/>
    <property type="evidence" value="ECO:0007669"/>
    <property type="project" value="TreeGrafter"/>
</dbReference>
<dbReference type="EMBL" id="AAXT01000001">
    <property type="protein sequence ID" value="EDO08691.1"/>
    <property type="molecule type" value="Genomic_DNA"/>
</dbReference>
<reference evidence="5" key="2">
    <citation type="journal article" date="2020" name="Data Brief">
        <title>Transcriptome dataset of Babesia bovis life stages within vertebrate and invertebrate hosts.</title>
        <authorList>
            <person name="Ueti M.W."/>
            <person name="Johnson W.C."/>
            <person name="Kappmeyer L.S."/>
            <person name="Herndon D.R."/>
            <person name="Mousel M.R."/>
            <person name="Reif K.E."/>
            <person name="Taus N.S."/>
            <person name="Ifeonu O.O."/>
            <person name="Silva J.C."/>
            <person name="Suarez C.E."/>
            <person name="Brayton K.A."/>
        </authorList>
    </citation>
    <scope>NUCLEOTIDE SEQUENCE [LARGE SCALE GENOMIC DNA]</scope>
</reference>
<dbReference type="PANTHER" id="PTHR16166">
    <property type="entry name" value="VACUOLAR PROTEIN SORTING-ASSOCIATED PROTEIN VPS13"/>
    <property type="match status" value="1"/>
</dbReference>
<keyword evidence="3" id="KW-1133">Transmembrane helix</keyword>
<dbReference type="RefSeq" id="XP_001612259.1">
    <property type="nucleotide sequence ID" value="XM_001612209.1"/>
</dbReference>
<evidence type="ECO:0000256" key="3">
    <source>
        <dbReference type="SAM" id="Phobius"/>
    </source>
</evidence>
<accession>A7AQ57</accession>
<reference evidence="5" key="3">
    <citation type="journal article" date="2021" name="Int. J. Parasitol.">
        <title>Comparative analysis of gene expression between Babesia bovis blood stages and kinetes allowed by improved genome annotation.</title>
        <authorList>
            <person name="Ueti M.W."/>
            <person name="Johnson W.C."/>
            <person name="Kappmeyer L.S."/>
            <person name="Herndon D.R."/>
            <person name="Mousel M.R."/>
            <person name="Reif K.E."/>
            <person name="Taus N.S."/>
            <person name="Ifeonu O.O."/>
            <person name="Silva J.C."/>
            <person name="Suarez C.E."/>
            <person name="Brayton K.A."/>
        </authorList>
    </citation>
    <scope>NUCLEOTIDE SEQUENCE [LARGE SCALE GENOMIC DNA]</scope>
</reference>
<dbReference type="STRING" id="5865.A7AQ57"/>
<feature type="region of interest" description="Disordered" evidence="2">
    <location>
        <begin position="255"/>
        <end position="277"/>
    </location>
</feature>
<reference evidence="4 5" key="1">
    <citation type="journal article" date="2007" name="PLoS Pathog.">
        <title>Genome sequence of Babesia bovis and comparative analysis of apicomplexan hemoprotozoa.</title>
        <authorList>
            <person name="Brayton K.A."/>
            <person name="Lau A.O.T."/>
            <person name="Herndon D.R."/>
            <person name="Hannick L."/>
            <person name="Kappmeyer L.S."/>
            <person name="Berens S.J."/>
            <person name="Bidwell S.L."/>
            <person name="Brown W.C."/>
            <person name="Crabtree J."/>
            <person name="Fadrosh D."/>
            <person name="Feldblum T."/>
            <person name="Forberger H.A."/>
            <person name="Haas B.J."/>
            <person name="Howell J.M."/>
            <person name="Khouri H."/>
            <person name="Koo H."/>
            <person name="Mann D.J."/>
            <person name="Norimine J."/>
            <person name="Paulsen I.T."/>
            <person name="Radune D."/>
            <person name="Ren Q."/>
            <person name="Smith R.K. Jr."/>
            <person name="Suarez C.E."/>
            <person name="White O."/>
            <person name="Wortman J.R."/>
            <person name="Knowles D.P. Jr."/>
            <person name="McElwain T.F."/>
            <person name="Nene V.M."/>
        </authorList>
    </citation>
    <scope>NUCLEOTIDE SEQUENCE [LARGE SCALE GENOMIC DNA]</scope>
    <source>
        <strain evidence="4">T2Bo</strain>
    </source>
</reference>
<evidence type="ECO:0000256" key="1">
    <source>
        <dbReference type="ARBA" id="ARBA00006545"/>
    </source>
</evidence>
<evidence type="ECO:0000313" key="4">
    <source>
        <dbReference type="EMBL" id="EDO08691.1"/>
    </source>
</evidence>
<feature type="transmembrane region" description="Helical" evidence="3">
    <location>
        <begin position="3408"/>
        <end position="3428"/>
    </location>
</feature>
<feature type="compositionally biased region" description="Basic and acidic residues" evidence="2">
    <location>
        <begin position="3589"/>
        <end position="3599"/>
    </location>
</feature>
<dbReference type="InParanoid" id="A7AQ57"/>
<comment type="similarity">
    <text evidence="1">Belongs to the VPS13 family.</text>
</comment>
<dbReference type="GeneID" id="5480519"/>
<dbReference type="InterPro" id="IPR026847">
    <property type="entry name" value="VPS13"/>
</dbReference>
<protein>
    <submittedName>
        <fullName evidence="4">Uncharacterized protein</fullName>
    </submittedName>
</protein>
<comment type="caution">
    <text evidence="4">The sequence shown here is derived from an EMBL/GenBank/DDBJ whole genome shotgun (WGS) entry which is preliminary data.</text>
</comment>
<evidence type="ECO:0000313" key="5">
    <source>
        <dbReference type="Proteomes" id="UP000002173"/>
    </source>
</evidence>
<gene>
    <name evidence="4" type="ORF">BBOV_III011390</name>
</gene>
<dbReference type="KEGG" id="bbo:BBOV_III011390"/>
<dbReference type="OMA" id="IDHFVQG"/>
<feature type="transmembrane region" description="Helical" evidence="3">
    <location>
        <begin position="3491"/>
        <end position="3508"/>
    </location>
</feature>
<keyword evidence="5" id="KW-1185">Reference proteome</keyword>
<feature type="transmembrane region" description="Helical" evidence="3">
    <location>
        <begin position="3440"/>
        <end position="3461"/>
    </location>
</feature>
<name>A7AQ57_BABBO</name>
<dbReference type="Proteomes" id="UP000002173">
    <property type="component" value="Unassembled WGS sequence"/>
</dbReference>
<organism evidence="4 5">
    <name type="scientific">Babesia bovis</name>
    <dbReference type="NCBI Taxonomy" id="5865"/>
    <lineage>
        <taxon>Eukaryota</taxon>
        <taxon>Sar</taxon>
        <taxon>Alveolata</taxon>
        <taxon>Apicomplexa</taxon>
        <taxon>Aconoidasida</taxon>
        <taxon>Piroplasmida</taxon>
        <taxon>Babesiidae</taxon>
        <taxon>Babesia</taxon>
    </lineage>
</organism>
<keyword evidence="3" id="KW-0812">Transmembrane</keyword>
<dbReference type="eggNOG" id="ENOG502S2WF">
    <property type="taxonomic scope" value="Eukaryota"/>
</dbReference>
<proteinExistence type="inferred from homology"/>
<sequence length="3622" mass="408799">MIYKLIDHLVKSFGREVIEQWIPLERLNITSVTDPEITLVNIPIPEKLFDNPSMPFQVVKSNIGKVVIRCPWKTVLMNDGSVSLTVEVHDVDAVLRFKRLDEFDPEKVESFLIKTREKLLRKWNAAVSSLGLLSSKGGNKGHRGTAILNSLNMEVHNLKIMIADDMLYDEPFSITIESNLLIGKGISPDDPSLLDYEKQGVSDHMLNALWFTSSGVQIWLAIYHQGETSNTEDSMPENPFDHSDWILSAKRSRTKGDTDLSDTASSHDSDDDIIDEFPSRASSRFSDELFDEEPSEHMSQDTSAVSEGSFWNFCSVPCNADVEESVVEPGNMHIKPCDEGLMRVLQGPYKHYNVTPPEGLTLDIVFKMWAMSSLVSMPNASKEHRRTVEVSLRSTASVDTKGPPNFNGNIQFNPLDLMLTQSGAKILYNIIRYIQIKSLFKTRASADYNGLPDGPDCQRYIDIIRMLQWTHSEGESTFVKEMELKTAFHKLLLMKQMANATKNRIVRDNVCFISVPCIPEEHTEEAEHVLFQESIVQSYTWYQWDMTMRFIFPNFSLHVVMLPNIPSTRTLPAVVIQLSTFLLEYNTLCRRGSCDILLFKPIVRFGKVRVATRKRSFSAKVMMRPMKGSEHLLFYPERMITDVYDFFGNYGSDCINHGGPWEHVVSKNDHIVHISLQKYANDIKKVELHAPKLVLILNAFCSMDTAMVNMLLDTDFVNVQQFIESNELHGFMNPKAVQLMTSEDVSYSTKTVVKMFISGIVVRTLFQSLHENQRLEADWDSVDGTSTDQRNVCAKFILNDKMLSTWEYCEDIDDPFAFKHSYSNPGSRLFGHTDGSHKTVYGKSEFVSEMDTMGSMDQGAFVLLGPEGYNKLSLKSNLVNHLGKLRKWYRNTASLQLPQELLGDLGSLHSMVVKVDLITMNYLSESSTAYFTIGTALAGCTNLRGNSTELLNLKCITFAKKRNAICADLENVCAMLDPRIPLYKTIMDIVPSLKQYITRIAEFFKRFKSISKLDNNHLYRDCNVVCSTELCKALTTDYYMGSPDVIEGCSEDLMDALERKVCSVDPKDKTLFLSLGAVRVNIAAEHILYEFLVHKVQVDLCGRQRLKLYVGSMALCKVDASAKQVLLTSRQGDLGANVEATMTEVDNGQLMLDYNSKDGKYCKLEVRNVHHMVDMGFITTVNNLMKQLRKSQGSPPSRFGNVNGHIMIHHSSVHYNGIGAMVDVYATVKATDATGARNLSVDVPRLHVTFTSGVQKRVFAVSLLDLILDLSEYRQNIALRHSLCSLADSPNQDVSLINMVLELSHCAVWGFHTGTDDFNHVPGYSTLDEAARQLELVLHEGWFNHMTSAALPSYYDDSPVIVVPLLTTSYADNARLPPLLNNTWIKDWLEKASLEHDVRKTEVLISKILGLFPSNAMQQRKRCVAKVAASILKLKEVMVAIASVDLVAHTAVLHRESIRNILDLFASCRLLKQRKNQENTRDKKKSIVTKIDVNIEEIEVFCPYETGLRVDNTLASTLLPNVLVNTPMHKRRPKTKSSAFYIFRIHSVPCAMARCTADSTVMMQSSLTLHLVRSLYNNMKYLQAMLTYAFFDYVDMMEDARYQASRHLFDVNDDERKGTIISFTCHKLKLDVLCPEHRLEYWRDLVQHTKMNTCPEAPELNLNFKVALRVDVSNLNSDIALANHKIEMIKAAIQHVEITDAFDKQLVQDLYGARCALGDIGYIDETSFCYPADQVSVTLTSTNDVQTLKVTLEHTRTELQIDGVSVILGLVQDLKFPKPKEKSNKQKRTLIVEFNLNLHEIWLYHSLPKESSDQSDGPDVVSMRSNLPTVAEIDQRAPIPRVIKRAKEVDYNLNGAMTRRLSGSDAEFLHNGKVLGCLISVSITYNRSGCSSFKIKYMGVTHAKLRLINGLKVLADERNDCLLDTLNNDERNLFEFRESCISMKRLDNGHLIVAFQASKPRVSINVDQLFHLCLLKPYLITTAIETLKAHKMHWKGTVETSREEEPDDSMAVETHDFMDAVSYVAAKYDIPMVDLSKMNGVYKMSSDVEEANIEALQVREKGNAKVAKMLHYINKLLWHDDDPQLTVSVALSDCKCSMFSHKNELALTFNMHQISFDLTHTAPTSKKRTVVDSSMIFNISTFNTRLDNHDTVLQTTVATFKVTYEDVGFEMPALDLNMHLSGLALEVNPYLMQLMKQLKTVSKVLSSGDLGVHIAPLTSLKLYNELEVNVAIYGGRSGQRKTVDLMHLPSQRYTNVFDKEIYIFISKKSSKGSLSQPRDTFMQHFTSLHANAHDWTKWLAKEQDCLLLGNSINVRSALTVLRGKNSAKERGIDIQAITQAHPNLSLAFIGKYHLEQTGSRLFRVPNSMGMVLMEQYTDDSMEPYIILSSSIRIQNSTDIPISIYIDNKMGYFAKVALKLTQHAQTTEELEEMYLEPYSSASVPLSWFSTAMMPMVAPIFSKEEDSENGVPFQYLYNLLNRNSTSDNTVEPVKEVTLMLKGILAFKVTILAKEAASTNDFGSCLYHFNINIEPMAKLVNMLPCDVHLYISLNRLSLNEVNENINEDGQMPLNNKYTVSARLKPRESFGIVFSDQKLFMRLGVIGTQQRKWNPELQTSAESLEYMSPVFQVFLNSTGSVSIVKALRLVRGPIEDLMRCGSQDSPAWQSFINQYKTMSITIDISRHYIRLWWPFIFENMTSNSLIVNGRLLAPKARYFGNLYDASNCRIRALIATQKQTSNTKLGEYAMSQSIKLDATSTTDFRPPMKFTIAMNKKTTTQMIPVESSASNTQLFESLTNNPNVVMSRRYERNHKIVSADMDEINQYIAEEVQKTTEPEQAQCMYLCLGSTVRYADYPYEMCKIVSFTDMYTFVNKLPFAVCVRGATVNSQQQDMLTSDVTSDIVLLPGDSGCLHTTYTSAYVASMENGMCSGVFPLQYQRVPYLFQLEINSRHVTYSTVATRGVLIQTNVISGVFKGSKVPYSHNGYYFVLSLPKKPQYQILNLTKYTLAYTVPENIKSNEAQDVDNYKNHEQPLDKATLNKIGILPPVSITHYVTTVNDKAQESPQVALKVIQVDNSSWGLQQLDSGRDGYQTITFVDKGTTVNIYASIIIRANGTRIVVAVESKKAAIELNRIGSCAMSNGPKLQWSNIYFNFLTPRITVTLSTNKKVILALHLTNTSVGVTLAPSKKEQLVLDRDSNEAETYRSNTVEFDGIIQSIHIDHFLQGYIPVILKSSAKRSSTQESFLHLRVLLSNLMAIGLPVYDLIQIKMSPMSVNIETAVIEQLLGSVETMLKLRRPKSITINEEGTSNDDVVTPEPKWVEMEPTLPVYIRKLTIDPITLSLAIRTSSLRLTHHTMRIVDALPLDTPCVYVHFARVARSCLIVGWRELMHSLRNTYLRQLIRQSLPSAWLSNIFAVLHRLFNGLLLLVVQPIQSATRFKNVLEGFFIGMGSGIMLCLLYMVGGTAQTLGHVLNVCHKIVGGQRSKPQGVLDAIWLGLNALFLHVFFTPWKRLYIDFTEAQSSGDSVFKISVGVFINLTRCAVSPLIGVVNMLITVVEGFSNVLLGDFEQFTHVYESDQLGGPGNVNNPQQDRRSDTRDSTNVEMQTLQRRKTSLILNKRVHSR</sequence>
<dbReference type="PANTHER" id="PTHR16166:SF93">
    <property type="entry name" value="INTERMEMBRANE LIPID TRANSFER PROTEIN VPS13"/>
    <property type="match status" value="1"/>
</dbReference>
<dbReference type="GO" id="GO:0045053">
    <property type="term" value="P:protein retention in Golgi apparatus"/>
    <property type="evidence" value="ECO:0007669"/>
    <property type="project" value="TreeGrafter"/>
</dbReference>
<evidence type="ECO:0000256" key="2">
    <source>
        <dbReference type="SAM" id="MobiDB-lite"/>
    </source>
</evidence>